<name>A0A1A8XIW3_9PROT</name>
<dbReference type="AlphaFoldDB" id="A0A1A8XIW3"/>
<evidence type="ECO:0000313" key="1">
    <source>
        <dbReference type="EMBL" id="SBT03888.1"/>
    </source>
</evidence>
<dbReference type="STRING" id="1860102.ACCAA_1170028"/>
<dbReference type="Proteomes" id="UP000199169">
    <property type="component" value="Unassembled WGS sequence"/>
</dbReference>
<evidence type="ECO:0000313" key="2">
    <source>
        <dbReference type="Proteomes" id="UP000199169"/>
    </source>
</evidence>
<proteinExistence type="predicted"/>
<protein>
    <submittedName>
        <fullName evidence="1">Uncharacterized protein</fullName>
    </submittedName>
</protein>
<dbReference type="RefSeq" id="WP_186405709.1">
    <property type="nucleotide sequence ID" value="NZ_FLQX01000021.1"/>
</dbReference>
<keyword evidence="2" id="KW-1185">Reference proteome</keyword>
<organism evidence="1 2">
    <name type="scientific">Candidatus Accumulibacter aalborgensis</name>
    <dbReference type="NCBI Taxonomy" id="1860102"/>
    <lineage>
        <taxon>Bacteria</taxon>
        <taxon>Pseudomonadati</taxon>
        <taxon>Pseudomonadota</taxon>
        <taxon>Betaproteobacteria</taxon>
        <taxon>Candidatus Accumulibacter</taxon>
    </lineage>
</organism>
<sequence>MDLYQQKTSREPRLRALSLSGGTRQTSLRLDGITWSAIDLLAARQGIRWQDWATRIIDANSQTGNMAGELRQAVIEELLDATIGHESSVVTLPEHHAILGASYHRVHDQVLDTALIGASVLHRDDSFVSFSVIVGGLDGDAPKPFLCIQNRLQGEPHLLAVVENFGGGSDA</sequence>
<reference evidence="1 2" key="1">
    <citation type="submission" date="2016-06" db="EMBL/GenBank/DDBJ databases">
        <authorList>
            <person name="Kjaerup R.B."/>
            <person name="Dalgaard T.S."/>
            <person name="Juul-Madsen H.R."/>
        </authorList>
    </citation>
    <scope>NUCLEOTIDE SEQUENCE [LARGE SCALE GENOMIC DNA]</scope>
    <source>
        <strain evidence="1">3</strain>
    </source>
</reference>
<gene>
    <name evidence="1" type="ORF">ACCAA_1170028</name>
</gene>
<dbReference type="InterPro" id="IPR038268">
    <property type="entry name" value="RHH_sf"/>
</dbReference>
<dbReference type="Gene3D" id="1.10.3990.20">
    <property type="entry name" value="protein bp1543"/>
    <property type="match status" value="1"/>
</dbReference>
<accession>A0A1A8XIW3</accession>
<dbReference type="EMBL" id="FLQX01000021">
    <property type="protein sequence ID" value="SBT03888.1"/>
    <property type="molecule type" value="Genomic_DNA"/>
</dbReference>